<reference evidence="1" key="1">
    <citation type="submission" date="2023-07" db="EMBL/GenBank/DDBJ databases">
        <title>Chromosome-level Genome Assembly of Striped Snakehead (Channa striata).</title>
        <authorList>
            <person name="Liu H."/>
        </authorList>
    </citation>
    <scope>NUCLEOTIDE SEQUENCE</scope>
    <source>
        <strain evidence="1">Gz</strain>
        <tissue evidence="1">Muscle</tissue>
    </source>
</reference>
<evidence type="ECO:0000313" key="1">
    <source>
        <dbReference type="EMBL" id="KAK2822635.1"/>
    </source>
</evidence>
<protein>
    <submittedName>
        <fullName evidence="1">Uncharacterized protein</fullName>
    </submittedName>
</protein>
<name>A0AA88LRH4_CHASR</name>
<dbReference type="AlphaFoldDB" id="A0AA88LRH4"/>
<gene>
    <name evidence="1" type="ORF">Q5P01_022700</name>
</gene>
<evidence type="ECO:0000313" key="2">
    <source>
        <dbReference type="Proteomes" id="UP001187415"/>
    </source>
</evidence>
<proteinExistence type="predicted"/>
<sequence length="86" mass="9945">MQSQRLSAQVYNDCRGVEVAYPNLAKELADTLTAYYSVRNEERRRNVLLSTNQLLLITTTCRGSQIHPHTKTNWDLHTHTYTHTQA</sequence>
<accession>A0AA88LRH4</accession>
<organism evidence="1 2">
    <name type="scientific">Channa striata</name>
    <name type="common">Snakehead murrel</name>
    <name type="synonym">Ophicephalus striatus</name>
    <dbReference type="NCBI Taxonomy" id="64152"/>
    <lineage>
        <taxon>Eukaryota</taxon>
        <taxon>Metazoa</taxon>
        <taxon>Chordata</taxon>
        <taxon>Craniata</taxon>
        <taxon>Vertebrata</taxon>
        <taxon>Euteleostomi</taxon>
        <taxon>Actinopterygii</taxon>
        <taxon>Neopterygii</taxon>
        <taxon>Teleostei</taxon>
        <taxon>Neoteleostei</taxon>
        <taxon>Acanthomorphata</taxon>
        <taxon>Anabantaria</taxon>
        <taxon>Anabantiformes</taxon>
        <taxon>Channoidei</taxon>
        <taxon>Channidae</taxon>
        <taxon>Channa</taxon>
    </lineage>
</organism>
<comment type="caution">
    <text evidence="1">The sequence shown here is derived from an EMBL/GenBank/DDBJ whole genome shotgun (WGS) entry which is preliminary data.</text>
</comment>
<dbReference type="EMBL" id="JAUPFM010000018">
    <property type="protein sequence ID" value="KAK2822635.1"/>
    <property type="molecule type" value="Genomic_DNA"/>
</dbReference>
<dbReference type="Proteomes" id="UP001187415">
    <property type="component" value="Unassembled WGS sequence"/>
</dbReference>
<keyword evidence="2" id="KW-1185">Reference proteome</keyword>